<reference evidence="4 5" key="1">
    <citation type="journal article" date="2022" name="bioRxiv">
        <title>Genomics of Preaxostyla Flagellates Illuminates Evolutionary Transitions and the Path Towards Mitochondrial Loss.</title>
        <authorList>
            <person name="Novak L.V.F."/>
            <person name="Treitli S.C."/>
            <person name="Pyrih J."/>
            <person name="Halakuc P."/>
            <person name="Pipaliya S.V."/>
            <person name="Vacek V."/>
            <person name="Brzon O."/>
            <person name="Soukal P."/>
            <person name="Eme L."/>
            <person name="Dacks J.B."/>
            <person name="Karnkowska A."/>
            <person name="Elias M."/>
            <person name="Hampl V."/>
        </authorList>
    </citation>
    <scope>NUCLEOTIDE SEQUENCE [LARGE SCALE GENOMIC DNA]</scope>
    <source>
        <strain evidence="4">NAU3</strain>
        <tissue evidence="4">Gut</tissue>
    </source>
</reference>
<dbReference type="SUPFAM" id="SSF56112">
    <property type="entry name" value="Protein kinase-like (PK-like)"/>
    <property type="match status" value="1"/>
</dbReference>
<keyword evidence="2" id="KW-0472">Membrane</keyword>
<dbReference type="PANTHER" id="PTHR23257">
    <property type="entry name" value="SERINE-THREONINE PROTEIN KINASE"/>
    <property type="match status" value="1"/>
</dbReference>
<evidence type="ECO:0000259" key="3">
    <source>
        <dbReference type="PROSITE" id="PS50011"/>
    </source>
</evidence>
<dbReference type="InterPro" id="IPR050167">
    <property type="entry name" value="Ser_Thr_protein_kinase"/>
</dbReference>
<feature type="compositionally biased region" description="Low complexity" evidence="1">
    <location>
        <begin position="472"/>
        <end position="485"/>
    </location>
</feature>
<feature type="domain" description="Protein kinase" evidence="3">
    <location>
        <begin position="251"/>
        <end position="609"/>
    </location>
</feature>
<feature type="region of interest" description="Disordered" evidence="1">
    <location>
        <begin position="472"/>
        <end position="495"/>
    </location>
</feature>
<dbReference type="Proteomes" id="UP001281761">
    <property type="component" value="Unassembled WGS sequence"/>
</dbReference>
<protein>
    <recommendedName>
        <fullName evidence="3">Protein kinase domain-containing protein</fullName>
    </recommendedName>
</protein>
<evidence type="ECO:0000313" key="4">
    <source>
        <dbReference type="EMBL" id="KAK2945990.1"/>
    </source>
</evidence>
<evidence type="ECO:0000256" key="2">
    <source>
        <dbReference type="SAM" id="Phobius"/>
    </source>
</evidence>
<organism evidence="4 5">
    <name type="scientific">Blattamonas nauphoetae</name>
    <dbReference type="NCBI Taxonomy" id="2049346"/>
    <lineage>
        <taxon>Eukaryota</taxon>
        <taxon>Metamonada</taxon>
        <taxon>Preaxostyla</taxon>
        <taxon>Oxymonadida</taxon>
        <taxon>Blattamonas</taxon>
    </lineage>
</organism>
<evidence type="ECO:0000256" key="1">
    <source>
        <dbReference type="SAM" id="MobiDB-lite"/>
    </source>
</evidence>
<dbReference type="Pfam" id="PF07714">
    <property type="entry name" value="PK_Tyr_Ser-Thr"/>
    <property type="match status" value="1"/>
</dbReference>
<keyword evidence="2" id="KW-0812">Transmembrane</keyword>
<dbReference type="PROSITE" id="PS50011">
    <property type="entry name" value="PROTEIN_KINASE_DOM"/>
    <property type="match status" value="1"/>
</dbReference>
<dbReference type="InterPro" id="IPR000719">
    <property type="entry name" value="Prot_kinase_dom"/>
</dbReference>
<feature type="transmembrane region" description="Helical" evidence="2">
    <location>
        <begin position="287"/>
        <end position="310"/>
    </location>
</feature>
<name>A0ABQ9X2Q6_9EUKA</name>
<dbReference type="InterPro" id="IPR011009">
    <property type="entry name" value="Kinase-like_dom_sf"/>
</dbReference>
<gene>
    <name evidence="4" type="ORF">BLNAU_19066</name>
</gene>
<proteinExistence type="predicted"/>
<evidence type="ECO:0000313" key="5">
    <source>
        <dbReference type="Proteomes" id="UP001281761"/>
    </source>
</evidence>
<sequence>MVDVCGGRLWVHQVDVVLSDSPSLIFIRMVGGRLTIETCSIVGSKGTPSNYIGNSYSDLCEWDTGILNLVNSTTAITSTHLTHLSQGAVNMKRGNLTIRTSSFDSNTPHSSSFPSLRQNIRCSEGGEIEVGSLSGGDGKTDHPHLWLSHEDCSLSGDDVNVNAPFFVPTLSSSSTSKLNKTEKAFSLSIAGSTLIPCSLFLEVFEKQKDGKEGKPKQYPLSQDTTTSFNESIIELSLPLSSLDGFDDALEWRGRLAVGKGAISATSFVIQENAVERRSRAAKENMKWWLPLLVSLVCLLLLTLIVLFVCWRRRTVQKKGTNIEEMKTSDQQPLEDEKMEIVTDNRIGVISIQTCASSQCNDETRQKSDPEPSDNLLDIQNLEEVLRCNGDLKSTEYVSKDRTLYNALHSENRWNVRVREAELQLVRGLKEVSKKDRDAAILRALTAHNVLFDSKQNVCLKLNLDLSLPAPLLNCTPPQPDQQPTQPEHPDQDPTMETLESKLTAPQLAEQVSEGVRWYAPEVIANKRHMNSGHGAVFSLGLLLWEMETGSVPFGEQDAVNASRQIVAGATPKLELVENVEMRELIEQCLSLNPDDRPDLDTVESTLALLPADKSIHPKAFAQT</sequence>
<accession>A0ABQ9X2Q6</accession>
<keyword evidence="5" id="KW-1185">Reference proteome</keyword>
<dbReference type="EMBL" id="JARBJD010000241">
    <property type="protein sequence ID" value="KAK2945990.1"/>
    <property type="molecule type" value="Genomic_DNA"/>
</dbReference>
<comment type="caution">
    <text evidence="4">The sequence shown here is derived from an EMBL/GenBank/DDBJ whole genome shotgun (WGS) entry which is preliminary data.</text>
</comment>
<dbReference type="SMART" id="SM00220">
    <property type="entry name" value="S_TKc"/>
    <property type="match status" value="1"/>
</dbReference>
<dbReference type="InterPro" id="IPR001245">
    <property type="entry name" value="Ser-Thr/Tyr_kinase_cat_dom"/>
</dbReference>
<keyword evidence="2" id="KW-1133">Transmembrane helix</keyword>
<dbReference type="Gene3D" id="1.10.510.10">
    <property type="entry name" value="Transferase(Phosphotransferase) domain 1"/>
    <property type="match status" value="1"/>
</dbReference>